<dbReference type="PANTHER" id="PTHR43227">
    <property type="entry name" value="BLL4140 PROTEIN"/>
    <property type="match status" value="1"/>
</dbReference>
<evidence type="ECO:0000256" key="7">
    <source>
        <dbReference type="RuleBase" id="RU363032"/>
    </source>
</evidence>
<evidence type="ECO:0000256" key="4">
    <source>
        <dbReference type="ARBA" id="ARBA00022692"/>
    </source>
</evidence>
<gene>
    <name evidence="9" type="ORF">HMPREF9708_01205</name>
</gene>
<dbReference type="PATRIC" id="fig|883113.3.peg.1200"/>
<comment type="similarity">
    <text evidence="7">Belongs to the binding-protein-dependent transport system permease family.</text>
</comment>
<dbReference type="GO" id="GO:0055085">
    <property type="term" value="P:transmembrane transport"/>
    <property type="evidence" value="ECO:0007669"/>
    <property type="project" value="InterPro"/>
</dbReference>
<keyword evidence="5 7" id="KW-1133">Transmembrane helix</keyword>
<dbReference type="InterPro" id="IPR050809">
    <property type="entry name" value="UgpAE/MalFG_permease"/>
</dbReference>
<dbReference type="Pfam" id="PF00528">
    <property type="entry name" value="BPD_transp_1"/>
    <property type="match status" value="1"/>
</dbReference>
<dbReference type="InterPro" id="IPR000515">
    <property type="entry name" value="MetI-like"/>
</dbReference>
<comment type="caution">
    <text evidence="9">The sequence shown here is derived from an EMBL/GenBank/DDBJ whole genome shotgun (WGS) entry which is preliminary data.</text>
</comment>
<dbReference type="AlphaFoldDB" id="H3NK16"/>
<sequence>MEREKVTTQSMIHSEAHQAMQETKVEDPNFRPNKMTLKDKWVKYRVFYLMLLPAIISFLVFSYWPMTGIILAFRKFTFTSGMYGAKWVGFKYFEDFFNNREAGMYVKNTLVISLIKLFIYLPFPIMLALILNEVRKPRLRSIYQSISYLPYFISWVVVVGIISRLFAPDTGMINVLLKNLNLSDGSKFWMMDPNFFYTAVFGSYLWKNIGWDSIIYFAAIMGISPSLYEAAAIDGANRLKQTRHVTLPGIRSTIMILFILSLGGILTAGFDQIYLMQNPGNFTVSETIDTYIVKTGLEQAKYGPATAVGLMQGIVGLILTIIANKLADKYGDNAVW</sequence>
<evidence type="ECO:0000256" key="1">
    <source>
        <dbReference type="ARBA" id="ARBA00004651"/>
    </source>
</evidence>
<dbReference type="RefSeq" id="WP_006309404.1">
    <property type="nucleotide sequence ID" value="NZ_JH601133.1"/>
</dbReference>
<dbReference type="HOGENOM" id="CLU_016047_0_1_9"/>
<keyword evidence="10" id="KW-1185">Reference proteome</keyword>
<keyword evidence="3" id="KW-1003">Cell membrane</keyword>
<dbReference type="eggNOG" id="COG4209">
    <property type="taxonomic scope" value="Bacteria"/>
</dbReference>
<dbReference type="Proteomes" id="UP000006190">
    <property type="component" value="Unassembled WGS sequence"/>
</dbReference>
<organism evidence="9 10">
    <name type="scientific">Facklamia languida CCUG 37842</name>
    <dbReference type="NCBI Taxonomy" id="883113"/>
    <lineage>
        <taxon>Bacteria</taxon>
        <taxon>Bacillati</taxon>
        <taxon>Bacillota</taxon>
        <taxon>Bacilli</taxon>
        <taxon>Lactobacillales</taxon>
        <taxon>Aerococcaceae</taxon>
        <taxon>Facklamia</taxon>
    </lineage>
</organism>
<dbReference type="OrthoDB" id="384651at2"/>
<dbReference type="Gene3D" id="1.10.3720.10">
    <property type="entry name" value="MetI-like"/>
    <property type="match status" value="1"/>
</dbReference>
<evidence type="ECO:0000313" key="10">
    <source>
        <dbReference type="Proteomes" id="UP000006190"/>
    </source>
</evidence>
<feature type="domain" description="ABC transmembrane type-1" evidence="8">
    <location>
        <begin position="106"/>
        <end position="323"/>
    </location>
</feature>
<keyword evidence="6 7" id="KW-0472">Membrane</keyword>
<dbReference type="EMBL" id="AGEG01000014">
    <property type="protein sequence ID" value="EHR36533.1"/>
    <property type="molecule type" value="Genomic_DNA"/>
</dbReference>
<feature type="transmembrane region" description="Helical" evidence="7">
    <location>
        <begin position="110"/>
        <end position="134"/>
    </location>
</feature>
<feature type="transmembrane region" description="Helical" evidence="7">
    <location>
        <begin position="214"/>
        <end position="233"/>
    </location>
</feature>
<proteinExistence type="inferred from homology"/>
<comment type="subcellular location">
    <subcellularLocation>
        <location evidence="1 7">Cell membrane</location>
        <topology evidence="1 7">Multi-pass membrane protein</topology>
    </subcellularLocation>
</comment>
<dbReference type="SUPFAM" id="SSF161098">
    <property type="entry name" value="MetI-like"/>
    <property type="match status" value="1"/>
</dbReference>
<dbReference type="PANTHER" id="PTHR43227:SF11">
    <property type="entry name" value="BLL4140 PROTEIN"/>
    <property type="match status" value="1"/>
</dbReference>
<evidence type="ECO:0000256" key="5">
    <source>
        <dbReference type="ARBA" id="ARBA00022989"/>
    </source>
</evidence>
<keyword evidence="2 7" id="KW-0813">Transport</keyword>
<evidence type="ECO:0000313" key="9">
    <source>
        <dbReference type="EMBL" id="EHR36533.1"/>
    </source>
</evidence>
<dbReference type="STRING" id="883113.HMPREF9708_01205"/>
<dbReference type="PROSITE" id="PS50928">
    <property type="entry name" value="ABC_TM1"/>
    <property type="match status" value="1"/>
</dbReference>
<feature type="transmembrane region" description="Helical" evidence="7">
    <location>
        <begin position="46"/>
        <end position="73"/>
    </location>
</feature>
<dbReference type="GO" id="GO:0005886">
    <property type="term" value="C:plasma membrane"/>
    <property type="evidence" value="ECO:0007669"/>
    <property type="project" value="UniProtKB-SubCell"/>
</dbReference>
<evidence type="ECO:0000259" key="8">
    <source>
        <dbReference type="PROSITE" id="PS50928"/>
    </source>
</evidence>
<feature type="transmembrane region" description="Helical" evidence="7">
    <location>
        <begin position="146"/>
        <end position="167"/>
    </location>
</feature>
<protein>
    <recommendedName>
        <fullName evidence="8">ABC transmembrane type-1 domain-containing protein</fullName>
    </recommendedName>
</protein>
<evidence type="ECO:0000256" key="2">
    <source>
        <dbReference type="ARBA" id="ARBA00022448"/>
    </source>
</evidence>
<evidence type="ECO:0000256" key="6">
    <source>
        <dbReference type="ARBA" id="ARBA00023136"/>
    </source>
</evidence>
<feature type="transmembrane region" description="Helical" evidence="7">
    <location>
        <begin position="254"/>
        <end position="275"/>
    </location>
</feature>
<evidence type="ECO:0000256" key="3">
    <source>
        <dbReference type="ARBA" id="ARBA00022475"/>
    </source>
</evidence>
<feature type="transmembrane region" description="Helical" evidence="7">
    <location>
        <begin position="302"/>
        <end position="323"/>
    </location>
</feature>
<dbReference type="CDD" id="cd06261">
    <property type="entry name" value="TM_PBP2"/>
    <property type="match status" value="1"/>
</dbReference>
<dbReference type="InterPro" id="IPR035906">
    <property type="entry name" value="MetI-like_sf"/>
</dbReference>
<keyword evidence="4 7" id="KW-0812">Transmembrane</keyword>
<reference evidence="9 10" key="1">
    <citation type="submission" date="2012-01" db="EMBL/GenBank/DDBJ databases">
        <title>The Genome Sequence of Facklamia languida CCUG 37842.</title>
        <authorList>
            <consortium name="The Broad Institute Genome Sequencing Platform"/>
            <person name="Earl A."/>
            <person name="Ward D."/>
            <person name="Feldgarden M."/>
            <person name="Gevers D."/>
            <person name="Huys G."/>
            <person name="Young S.K."/>
            <person name="Zeng Q."/>
            <person name="Gargeya S."/>
            <person name="Fitzgerald M."/>
            <person name="Haas B."/>
            <person name="Abouelleil A."/>
            <person name="Alvarado L."/>
            <person name="Arachchi H.M."/>
            <person name="Berlin A."/>
            <person name="Chapman S.B."/>
            <person name="Gearin G."/>
            <person name="Goldberg J."/>
            <person name="Griggs A."/>
            <person name="Gujja S."/>
            <person name="Hansen M."/>
            <person name="Heiman D."/>
            <person name="Howarth C."/>
            <person name="Larimer J."/>
            <person name="Lui A."/>
            <person name="MacDonald P.J.P."/>
            <person name="McCowen C."/>
            <person name="Montmayeur A."/>
            <person name="Murphy C."/>
            <person name="Neiman D."/>
            <person name="Pearson M."/>
            <person name="Priest M."/>
            <person name="Roberts A."/>
            <person name="Saif S."/>
            <person name="Shea T."/>
            <person name="Sisk P."/>
            <person name="Stolte C."/>
            <person name="Sykes S."/>
            <person name="Wortman J."/>
            <person name="Nusbaum C."/>
            <person name="Birren B."/>
        </authorList>
    </citation>
    <scope>NUCLEOTIDE SEQUENCE [LARGE SCALE GENOMIC DNA]</scope>
    <source>
        <strain evidence="9 10">CCUG 37842</strain>
    </source>
</reference>
<accession>H3NK16</accession>
<name>H3NK16_9LACT</name>